<dbReference type="OrthoDB" id="2960936at2759"/>
<feature type="compositionally biased region" description="Polar residues" evidence="12">
    <location>
        <begin position="86"/>
        <end position="95"/>
    </location>
</feature>
<dbReference type="InterPro" id="IPR005078">
    <property type="entry name" value="Peptidase_C54"/>
</dbReference>
<gene>
    <name evidence="14" type="ORF">FGIG_04513</name>
</gene>
<proteinExistence type="inferred from homology"/>
<dbReference type="GO" id="GO:0005737">
    <property type="term" value="C:cytoplasm"/>
    <property type="evidence" value="ECO:0007669"/>
    <property type="project" value="UniProtKB-SubCell"/>
</dbReference>
<keyword evidence="5 11" id="KW-0645">Protease</keyword>
<comment type="similarity">
    <text evidence="2 11">Belongs to the peptidase C54 family.</text>
</comment>
<keyword evidence="15" id="KW-1185">Reference proteome</keyword>
<dbReference type="GO" id="GO:0004197">
    <property type="term" value="F:cysteine-type endopeptidase activity"/>
    <property type="evidence" value="ECO:0007669"/>
    <property type="project" value="TreeGrafter"/>
</dbReference>
<evidence type="ECO:0000256" key="1">
    <source>
        <dbReference type="ARBA" id="ARBA00004496"/>
    </source>
</evidence>
<dbReference type="GO" id="GO:0034727">
    <property type="term" value="P:piecemeal microautophagy of the nucleus"/>
    <property type="evidence" value="ECO:0007669"/>
    <property type="project" value="TreeGrafter"/>
</dbReference>
<comment type="function">
    <text evidence="11">Cysteine protease that plays a key role in autophagy by mediating both proteolytic activation and delipidation of ATG8 family proteins.</text>
</comment>
<dbReference type="PANTHER" id="PTHR22624">
    <property type="entry name" value="CYSTEINE PROTEASE ATG4"/>
    <property type="match status" value="1"/>
</dbReference>
<dbReference type="GO" id="GO:0000423">
    <property type="term" value="P:mitophagy"/>
    <property type="evidence" value="ECO:0007669"/>
    <property type="project" value="TreeGrafter"/>
</dbReference>
<sequence>MLLCLDPHFSQPASSEEGHLNQADDLTHHCEQPIQMPLQLLDPSLVLGFVCPTEADSDTLYANLETEVLSRTEQRSELFELHRTRPSNLPPISSH</sequence>
<evidence type="ECO:0000256" key="9">
    <source>
        <dbReference type="ARBA" id="ARBA00023006"/>
    </source>
</evidence>
<dbReference type="GO" id="GO:0000045">
    <property type="term" value="P:autophagosome assembly"/>
    <property type="evidence" value="ECO:0007669"/>
    <property type="project" value="TreeGrafter"/>
</dbReference>
<dbReference type="STRING" id="46835.A0A504YNB6"/>
<organism evidence="14 15">
    <name type="scientific">Fasciola gigantica</name>
    <name type="common">Giant liver fluke</name>
    <dbReference type="NCBI Taxonomy" id="46835"/>
    <lineage>
        <taxon>Eukaryota</taxon>
        <taxon>Metazoa</taxon>
        <taxon>Spiralia</taxon>
        <taxon>Lophotrochozoa</taxon>
        <taxon>Platyhelminthes</taxon>
        <taxon>Trematoda</taxon>
        <taxon>Digenea</taxon>
        <taxon>Plagiorchiida</taxon>
        <taxon>Echinostomata</taxon>
        <taxon>Echinostomatoidea</taxon>
        <taxon>Fasciolidae</taxon>
        <taxon>Fasciola</taxon>
    </lineage>
</organism>
<comment type="caution">
    <text evidence="14">The sequence shown here is derived from an EMBL/GenBank/DDBJ whole genome shotgun (WGS) entry which is preliminary data.</text>
</comment>
<evidence type="ECO:0000256" key="12">
    <source>
        <dbReference type="SAM" id="MobiDB-lite"/>
    </source>
</evidence>
<evidence type="ECO:0000256" key="2">
    <source>
        <dbReference type="ARBA" id="ARBA00010958"/>
    </source>
</evidence>
<dbReference type="EMBL" id="SUNJ01007638">
    <property type="protein sequence ID" value="TPP61831.1"/>
    <property type="molecule type" value="Genomic_DNA"/>
</dbReference>
<evidence type="ECO:0000256" key="3">
    <source>
        <dbReference type="ARBA" id="ARBA00022448"/>
    </source>
</evidence>
<comment type="subcellular location">
    <subcellularLocation>
        <location evidence="1 11">Cytoplasm</location>
    </subcellularLocation>
</comment>
<feature type="domain" description="Peptidase C54 catalytic" evidence="13">
    <location>
        <begin position="2"/>
        <end position="61"/>
    </location>
</feature>
<feature type="region of interest" description="Disordered" evidence="12">
    <location>
        <begin position="73"/>
        <end position="95"/>
    </location>
</feature>
<keyword evidence="6 11" id="KW-0378">Hydrolase</keyword>
<keyword evidence="8 11" id="KW-0653">Protein transport</keyword>
<dbReference type="GO" id="GO:0019786">
    <property type="term" value="F:protein-phosphatidylethanolamide deconjugating activity"/>
    <property type="evidence" value="ECO:0007669"/>
    <property type="project" value="InterPro"/>
</dbReference>
<accession>A0A504YNB6</accession>
<evidence type="ECO:0000256" key="7">
    <source>
        <dbReference type="ARBA" id="ARBA00022807"/>
    </source>
</evidence>
<dbReference type="AlphaFoldDB" id="A0A504YNB6"/>
<dbReference type="GO" id="GO:0015031">
    <property type="term" value="P:protein transport"/>
    <property type="evidence" value="ECO:0007669"/>
    <property type="project" value="UniProtKB-KW"/>
</dbReference>
<evidence type="ECO:0000313" key="15">
    <source>
        <dbReference type="Proteomes" id="UP000316759"/>
    </source>
</evidence>
<dbReference type="InterPro" id="IPR038765">
    <property type="entry name" value="Papain-like_cys_pep_sf"/>
</dbReference>
<dbReference type="Proteomes" id="UP000316759">
    <property type="component" value="Unassembled WGS sequence"/>
</dbReference>
<dbReference type="InterPro" id="IPR046792">
    <property type="entry name" value="Peptidase_C54_cat"/>
</dbReference>
<evidence type="ECO:0000256" key="4">
    <source>
        <dbReference type="ARBA" id="ARBA00022490"/>
    </source>
</evidence>
<evidence type="ECO:0000256" key="11">
    <source>
        <dbReference type="RuleBase" id="RU363115"/>
    </source>
</evidence>
<dbReference type="SUPFAM" id="SSF54001">
    <property type="entry name" value="Cysteine proteinases"/>
    <property type="match status" value="1"/>
</dbReference>
<reference evidence="14 15" key="1">
    <citation type="submission" date="2019-04" db="EMBL/GenBank/DDBJ databases">
        <title>Annotation for the trematode Fasciola gigantica.</title>
        <authorList>
            <person name="Choi Y.-J."/>
        </authorList>
    </citation>
    <scope>NUCLEOTIDE SEQUENCE [LARGE SCALE GENOMIC DNA]</scope>
    <source>
        <strain evidence="14">Uganda_cow_1</strain>
    </source>
</reference>
<dbReference type="EC" id="3.4.22.-" evidence="11"/>
<evidence type="ECO:0000259" key="13">
    <source>
        <dbReference type="Pfam" id="PF03416"/>
    </source>
</evidence>
<protein>
    <recommendedName>
        <fullName evidence="11">Cysteine protease</fullName>
        <ecNumber evidence="11">3.4.22.-</ecNumber>
    </recommendedName>
</protein>
<keyword evidence="4 11" id="KW-0963">Cytoplasm</keyword>
<name>A0A504YNB6_FASGI</name>
<evidence type="ECO:0000256" key="6">
    <source>
        <dbReference type="ARBA" id="ARBA00022801"/>
    </source>
</evidence>
<comment type="catalytic activity">
    <reaction evidence="10">
        <text>[protein]-C-terminal L-amino acid-glycyl-phosphatidylethanolamide + H2O = [protein]-C-terminal L-amino acid-glycine + a 1,2-diacyl-sn-glycero-3-phosphoethanolamine</text>
        <dbReference type="Rhea" id="RHEA:67548"/>
        <dbReference type="Rhea" id="RHEA-COMP:17323"/>
        <dbReference type="Rhea" id="RHEA-COMP:17324"/>
        <dbReference type="ChEBI" id="CHEBI:15377"/>
        <dbReference type="ChEBI" id="CHEBI:64612"/>
        <dbReference type="ChEBI" id="CHEBI:172940"/>
        <dbReference type="ChEBI" id="CHEBI:172941"/>
    </reaction>
    <physiologicalReaction direction="left-to-right" evidence="10">
        <dbReference type="Rhea" id="RHEA:67549"/>
    </physiologicalReaction>
</comment>
<feature type="compositionally biased region" description="Basic and acidic residues" evidence="12">
    <location>
        <begin position="73"/>
        <end position="83"/>
    </location>
</feature>
<keyword evidence="7" id="KW-0788">Thiol protease</keyword>
<dbReference type="Pfam" id="PF03416">
    <property type="entry name" value="Peptidase_C54"/>
    <property type="match status" value="1"/>
</dbReference>
<evidence type="ECO:0000256" key="5">
    <source>
        <dbReference type="ARBA" id="ARBA00022670"/>
    </source>
</evidence>
<dbReference type="GO" id="GO:0016485">
    <property type="term" value="P:protein processing"/>
    <property type="evidence" value="ECO:0007669"/>
    <property type="project" value="TreeGrafter"/>
</dbReference>
<dbReference type="PANTHER" id="PTHR22624:SF49">
    <property type="entry name" value="CYSTEINE PROTEASE"/>
    <property type="match status" value="1"/>
</dbReference>
<keyword evidence="3" id="KW-0813">Transport</keyword>
<dbReference type="GO" id="GO:0035973">
    <property type="term" value="P:aggrephagy"/>
    <property type="evidence" value="ECO:0007669"/>
    <property type="project" value="TreeGrafter"/>
</dbReference>
<evidence type="ECO:0000313" key="14">
    <source>
        <dbReference type="EMBL" id="TPP61831.1"/>
    </source>
</evidence>
<evidence type="ECO:0000256" key="8">
    <source>
        <dbReference type="ARBA" id="ARBA00022927"/>
    </source>
</evidence>
<evidence type="ECO:0000256" key="10">
    <source>
        <dbReference type="ARBA" id="ARBA00029362"/>
    </source>
</evidence>
<keyword evidence="9 11" id="KW-0072">Autophagy</keyword>